<evidence type="ECO:0008006" key="3">
    <source>
        <dbReference type="Google" id="ProtNLM"/>
    </source>
</evidence>
<organism evidence="1 2">
    <name type="scientific">Trueperella pyogenes</name>
    <dbReference type="NCBI Taxonomy" id="1661"/>
    <lineage>
        <taxon>Bacteria</taxon>
        <taxon>Bacillati</taxon>
        <taxon>Actinomycetota</taxon>
        <taxon>Actinomycetes</taxon>
        <taxon>Actinomycetales</taxon>
        <taxon>Actinomycetaceae</taxon>
        <taxon>Trueperella</taxon>
    </lineage>
</organism>
<evidence type="ECO:0000313" key="1">
    <source>
        <dbReference type="EMBL" id="MEW6955445.1"/>
    </source>
</evidence>
<dbReference type="Proteomes" id="UP001555100">
    <property type="component" value="Unassembled WGS sequence"/>
</dbReference>
<reference evidence="1 2" key="1">
    <citation type="submission" date="2024-01" db="EMBL/GenBank/DDBJ databases">
        <title>Genomic analysis and antimicrobial resistance profiles of Trueperella pyogenes isolated from domestic and wild animals.</title>
        <authorList>
            <person name="Magossi G."/>
            <person name="Gzyl K.E."/>
            <person name="Holman D.B."/>
            <person name="Amat S."/>
        </authorList>
    </citation>
    <scope>NUCLEOTIDE SEQUENCE [LARGE SCALE GENOMIC DNA]</scope>
    <source>
        <strain evidence="1 2">1494</strain>
    </source>
</reference>
<dbReference type="EMBL" id="JBAGNM010000027">
    <property type="protein sequence ID" value="MEW6955445.1"/>
    <property type="molecule type" value="Genomic_DNA"/>
</dbReference>
<accession>A0ABV3NE05</accession>
<keyword evidence="2" id="KW-1185">Reference proteome</keyword>
<proteinExistence type="predicted"/>
<gene>
    <name evidence="1" type="ORF">V3M73_10500</name>
</gene>
<comment type="caution">
    <text evidence="1">The sequence shown here is derived from an EMBL/GenBank/DDBJ whole genome shotgun (WGS) entry which is preliminary data.</text>
</comment>
<name>A0ABV3NE05_9ACTO</name>
<feature type="non-terminal residue" evidence="1">
    <location>
        <position position="1"/>
    </location>
</feature>
<evidence type="ECO:0000313" key="2">
    <source>
        <dbReference type="Proteomes" id="UP001555100"/>
    </source>
</evidence>
<sequence length="84" mass="10150">RHPAFHHSRTRQSTTVSNKQNWATFQPSLTSDVLDVEIATFEWVHWWTTTRLHQTRNYHTPNEVKTEYWQQQEESATIRNRVNT</sequence>
<protein>
    <recommendedName>
        <fullName evidence="3">Integrase catalytic domain-containing protein</fullName>
    </recommendedName>
</protein>